<dbReference type="Proteomes" id="UP000184440">
    <property type="component" value="Unassembled WGS sequence"/>
</dbReference>
<dbReference type="EMBL" id="FRCS01000025">
    <property type="protein sequence ID" value="SHN47613.1"/>
    <property type="molecule type" value="Genomic_DNA"/>
</dbReference>
<evidence type="ECO:0000256" key="1">
    <source>
        <dbReference type="SAM" id="MobiDB-lite"/>
    </source>
</evidence>
<keyword evidence="2" id="KW-0812">Transmembrane</keyword>
<keyword evidence="4" id="KW-1185">Reference proteome</keyword>
<gene>
    <name evidence="3" type="ORF">SAMN05443668_12573</name>
</gene>
<feature type="transmembrane region" description="Helical" evidence="2">
    <location>
        <begin position="16"/>
        <end position="40"/>
    </location>
</feature>
<sequence>MAPDGPAFASTPRSRAFRIVLGIVSLVGLAYATVVVLGLLDGGDREALGLPGRHSESGQVTNLGPVSVEAERKALRSTSSGSPSPSPSNTPATPSAAPPAGASDPSAAPPDEAAAAEPPAAAPSSSAPTPETSASPTDDGALLDADVNVLDLLDIGISI</sequence>
<name>A0A1M7RMT1_9ACTN</name>
<keyword evidence="2" id="KW-1133">Transmembrane helix</keyword>
<evidence type="ECO:0000313" key="3">
    <source>
        <dbReference type="EMBL" id="SHN47613.1"/>
    </source>
</evidence>
<evidence type="ECO:0000256" key="2">
    <source>
        <dbReference type="SAM" id="Phobius"/>
    </source>
</evidence>
<accession>A0A1M7RMT1</accession>
<feature type="region of interest" description="Disordered" evidence="1">
    <location>
        <begin position="50"/>
        <end position="142"/>
    </location>
</feature>
<feature type="compositionally biased region" description="Low complexity" evidence="1">
    <location>
        <begin position="77"/>
        <end position="142"/>
    </location>
</feature>
<evidence type="ECO:0000313" key="4">
    <source>
        <dbReference type="Proteomes" id="UP000184440"/>
    </source>
</evidence>
<proteinExistence type="predicted"/>
<dbReference type="AlphaFoldDB" id="A0A1M7RMT1"/>
<reference evidence="3 4" key="1">
    <citation type="submission" date="2016-11" db="EMBL/GenBank/DDBJ databases">
        <authorList>
            <person name="Jaros S."/>
            <person name="Januszkiewicz K."/>
            <person name="Wedrychowicz H."/>
        </authorList>
    </citation>
    <scope>NUCLEOTIDE SEQUENCE [LARGE SCALE GENOMIC DNA]</scope>
    <source>
        <strain evidence="3 4">DSM 46144</strain>
    </source>
</reference>
<keyword evidence="2" id="KW-0472">Membrane</keyword>
<organism evidence="3 4">
    <name type="scientific">Cryptosporangium aurantiacum</name>
    <dbReference type="NCBI Taxonomy" id="134849"/>
    <lineage>
        <taxon>Bacteria</taxon>
        <taxon>Bacillati</taxon>
        <taxon>Actinomycetota</taxon>
        <taxon>Actinomycetes</taxon>
        <taxon>Cryptosporangiales</taxon>
        <taxon>Cryptosporangiaceae</taxon>
        <taxon>Cryptosporangium</taxon>
    </lineage>
</organism>
<dbReference type="RefSeq" id="WP_073265645.1">
    <property type="nucleotide sequence ID" value="NZ_FRCS01000025.1"/>
</dbReference>
<protein>
    <submittedName>
        <fullName evidence="3">Uncharacterized protein</fullName>
    </submittedName>
</protein>